<dbReference type="EMBL" id="CP121196">
    <property type="protein sequence ID" value="XBH19952.1"/>
    <property type="molecule type" value="Genomic_DNA"/>
</dbReference>
<protein>
    <submittedName>
        <fullName evidence="1">Uncharacterized protein</fullName>
    </submittedName>
</protein>
<reference evidence="1" key="1">
    <citation type="submission" date="2023-03" db="EMBL/GenBank/DDBJ databases">
        <title>Edaphobacter sp.</title>
        <authorList>
            <person name="Huber K.J."/>
            <person name="Papendorf J."/>
            <person name="Pilke C."/>
            <person name="Bunk B."/>
            <person name="Sproeer C."/>
            <person name="Pester M."/>
        </authorList>
    </citation>
    <scope>NUCLEOTIDE SEQUENCE</scope>
    <source>
        <strain evidence="1">DSM 110680</strain>
    </source>
</reference>
<evidence type="ECO:0000313" key="1">
    <source>
        <dbReference type="EMBL" id="XBH19952.1"/>
    </source>
</evidence>
<dbReference type="RefSeq" id="WP_348265174.1">
    <property type="nucleotide sequence ID" value="NZ_CP121196.1"/>
</dbReference>
<proteinExistence type="predicted"/>
<sequence>MNRRAVVFAIASLGLLPLRNADAQASNPGLHRVNKIYIATLGSSAGAERFRSLLEDALRNVGFEISSSTADADAIFNGEFATEAHGDYAMARFTADLKPTKGKQTLLWSGDNVTQHRGTSRQDVVKATADTCAEQLRKSWEKSGN</sequence>
<accession>A0AAU7DSE7</accession>
<dbReference type="AlphaFoldDB" id="A0AAU7DSE7"/>
<organism evidence="1">
    <name type="scientific">Telmatobacter sp. DSM 110680</name>
    <dbReference type="NCBI Taxonomy" id="3036704"/>
    <lineage>
        <taxon>Bacteria</taxon>
        <taxon>Pseudomonadati</taxon>
        <taxon>Acidobacteriota</taxon>
        <taxon>Terriglobia</taxon>
        <taxon>Terriglobales</taxon>
        <taxon>Acidobacteriaceae</taxon>
        <taxon>Telmatobacter</taxon>
    </lineage>
</organism>
<gene>
    <name evidence="1" type="ORF">P8935_11670</name>
</gene>
<name>A0AAU7DSE7_9BACT</name>